<dbReference type="Proteomes" id="UP000235728">
    <property type="component" value="Unassembled WGS sequence"/>
</dbReference>
<comment type="caution">
    <text evidence="1">The sequence shown here is derived from an EMBL/GenBank/DDBJ whole genome shotgun (WGS) entry which is preliminary data.</text>
</comment>
<accession>A0A2N6P2G9</accession>
<dbReference type="EMBL" id="MRVG01000001">
    <property type="protein sequence ID" value="PMB73690.1"/>
    <property type="molecule type" value="Genomic_DNA"/>
</dbReference>
<evidence type="ECO:0000313" key="2">
    <source>
        <dbReference type="Proteomes" id="UP000235728"/>
    </source>
</evidence>
<evidence type="ECO:0000313" key="1">
    <source>
        <dbReference type="EMBL" id="PMB73690.1"/>
    </source>
</evidence>
<name>A0A2N6P2G9_BEABA</name>
<proteinExistence type="predicted"/>
<sequence>MDFGTSPSAGPNDSKHCRRASLRSMHGISSIFRSKTAQTDKLDFPVKPDMSELGLLRKEFLSIDWDLSPEEKIRAMLRYHVLKIKNEFAWVEFDCLYKLCKEQSSKLLKVRELIMKSVESTLMRRASDELPKTYTTRQLVKKLQELVALDEPLHQFFEPLPTVQQMKAVLSATR</sequence>
<organism evidence="1 2">
    <name type="scientific">Beauveria bassiana</name>
    <name type="common">White muscardine disease fungus</name>
    <name type="synonym">Tritirachium shiotae</name>
    <dbReference type="NCBI Taxonomy" id="176275"/>
    <lineage>
        <taxon>Eukaryota</taxon>
        <taxon>Fungi</taxon>
        <taxon>Dikarya</taxon>
        <taxon>Ascomycota</taxon>
        <taxon>Pezizomycotina</taxon>
        <taxon>Sordariomycetes</taxon>
        <taxon>Hypocreomycetidae</taxon>
        <taxon>Hypocreales</taxon>
        <taxon>Cordycipitaceae</taxon>
        <taxon>Beauveria</taxon>
    </lineage>
</organism>
<reference evidence="1 2" key="1">
    <citation type="journal article" date="2016" name="Appl. Microbiol. Biotechnol.">
        <title>Characterization of T-DNA insertion mutants with decreased virulence in the entomopathogenic fungus Beauveria bassiana JEF-007.</title>
        <authorList>
            <person name="Kim S."/>
            <person name="Lee S.J."/>
            <person name="Nai Y.S."/>
            <person name="Yu J.S."/>
            <person name="Lee M.R."/>
            <person name="Yang Y.T."/>
            <person name="Kim J.S."/>
        </authorList>
    </citation>
    <scope>NUCLEOTIDE SEQUENCE [LARGE SCALE GENOMIC DNA]</scope>
    <source>
        <strain evidence="1 2">JEF-007</strain>
    </source>
</reference>
<protein>
    <submittedName>
        <fullName evidence="1">Uncharacterized protein</fullName>
    </submittedName>
</protein>
<dbReference type="AlphaFoldDB" id="A0A2N6P2G9"/>
<gene>
    <name evidence="1" type="ORF">BM221_001114</name>
</gene>